<dbReference type="InterPro" id="IPR050245">
    <property type="entry name" value="PrsA_foldase"/>
</dbReference>
<feature type="region of interest" description="Disordered" evidence="6">
    <location>
        <begin position="287"/>
        <end position="365"/>
    </location>
</feature>
<evidence type="ECO:0000256" key="6">
    <source>
        <dbReference type="SAM" id="MobiDB-lite"/>
    </source>
</evidence>
<protein>
    <recommendedName>
        <fullName evidence="3">peptidylprolyl isomerase</fullName>
        <ecNumber evidence="3">5.2.1.8</ecNumber>
    </recommendedName>
</protein>
<dbReference type="PROSITE" id="PS51257">
    <property type="entry name" value="PROKAR_LIPOPROTEIN"/>
    <property type="match status" value="1"/>
</dbReference>
<dbReference type="Pfam" id="PF13616">
    <property type="entry name" value="Rotamase_3"/>
    <property type="match status" value="1"/>
</dbReference>
<keyword evidence="5 8" id="KW-0413">Isomerase</keyword>
<dbReference type="EC" id="5.2.1.8" evidence="3"/>
<dbReference type="Gene3D" id="3.10.50.40">
    <property type="match status" value="1"/>
</dbReference>
<sequence length="365" mass="38874">MKKFIPLLVVGTALIAGCNQEKATDTTSSSPAATATPTVDKADAVAEVNGQYIPKSALETLEKEIAERSHGQTFPKEKLVEELVQRELLIQDAKQKQLDKSPEFIAQLEAAKKALLTQADLQNFIKANPVTDAEVKAEYDSKVAAEKGTEFKARHILVKTEAEAKKLIAELDKGADFAKLANKNSLDAKESQNGGDLGWFSPAQMVAPFSEAVAALENGKYTKEPVKTQFGYHVILREESRPVTPPPLEAVKEQLTPFLQRKKVQEMIETLRKQAKVEVLVPLTEEPPKAAPAAEPAAPATEAAPTTQAPAAAEPAKAAEGAATEKAPATAEEKPAAPAAAEPAKTEEPAKAAEPAPAAPAETKK</sequence>
<dbReference type="PROSITE" id="PS50198">
    <property type="entry name" value="PPIC_PPIASE_2"/>
    <property type="match status" value="1"/>
</dbReference>
<feature type="domain" description="PpiC" evidence="7">
    <location>
        <begin position="148"/>
        <end position="239"/>
    </location>
</feature>
<evidence type="ECO:0000313" key="9">
    <source>
        <dbReference type="Proteomes" id="UP000733744"/>
    </source>
</evidence>
<keyword evidence="9" id="KW-1185">Reference proteome</keyword>
<dbReference type="InterPro" id="IPR027304">
    <property type="entry name" value="Trigger_fact/SurA_dom_sf"/>
</dbReference>
<dbReference type="PANTHER" id="PTHR47245:SF2">
    <property type="entry name" value="PEPTIDYL-PROLYL CIS-TRANS ISOMERASE HP_0175-RELATED"/>
    <property type="match status" value="1"/>
</dbReference>
<evidence type="ECO:0000259" key="7">
    <source>
        <dbReference type="PROSITE" id="PS50198"/>
    </source>
</evidence>
<dbReference type="Proteomes" id="UP000733744">
    <property type="component" value="Unassembled WGS sequence"/>
</dbReference>
<dbReference type="GO" id="GO:0016853">
    <property type="term" value="F:isomerase activity"/>
    <property type="evidence" value="ECO:0007669"/>
    <property type="project" value="UniProtKB-KW"/>
</dbReference>
<organism evidence="8 9">
    <name type="scientific">Candidatus Methylobacter oryzae</name>
    <dbReference type="NCBI Taxonomy" id="2497749"/>
    <lineage>
        <taxon>Bacteria</taxon>
        <taxon>Pseudomonadati</taxon>
        <taxon>Pseudomonadota</taxon>
        <taxon>Gammaproteobacteria</taxon>
        <taxon>Methylococcales</taxon>
        <taxon>Methylococcaceae</taxon>
        <taxon>Methylobacter</taxon>
    </lineage>
</organism>
<feature type="compositionally biased region" description="Low complexity" evidence="6">
    <location>
        <begin position="291"/>
        <end position="343"/>
    </location>
</feature>
<comment type="catalytic activity">
    <reaction evidence="1">
        <text>[protein]-peptidylproline (omega=180) = [protein]-peptidylproline (omega=0)</text>
        <dbReference type="Rhea" id="RHEA:16237"/>
        <dbReference type="Rhea" id="RHEA-COMP:10747"/>
        <dbReference type="Rhea" id="RHEA-COMP:10748"/>
        <dbReference type="ChEBI" id="CHEBI:83833"/>
        <dbReference type="ChEBI" id="CHEBI:83834"/>
        <dbReference type="EC" id="5.2.1.8"/>
    </reaction>
</comment>
<dbReference type="Gene3D" id="1.10.8.1040">
    <property type="match status" value="1"/>
</dbReference>
<evidence type="ECO:0000313" key="8">
    <source>
        <dbReference type="EMBL" id="TRW89926.1"/>
    </source>
</evidence>
<accession>A0ABY3C525</accession>
<dbReference type="PANTHER" id="PTHR47245">
    <property type="entry name" value="PEPTIDYLPROLYL ISOMERASE"/>
    <property type="match status" value="1"/>
</dbReference>
<dbReference type="RefSeq" id="WP_143733266.1">
    <property type="nucleotide sequence ID" value="NZ_RYFG02000120.1"/>
</dbReference>
<feature type="compositionally biased region" description="Low complexity" evidence="6">
    <location>
        <begin position="352"/>
        <end position="365"/>
    </location>
</feature>
<dbReference type="InterPro" id="IPR046357">
    <property type="entry name" value="PPIase_dom_sf"/>
</dbReference>
<proteinExistence type="inferred from homology"/>
<dbReference type="EMBL" id="RYFG02000120">
    <property type="protein sequence ID" value="TRW89926.1"/>
    <property type="molecule type" value="Genomic_DNA"/>
</dbReference>
<evidence type="ECO:0000256" key="1">
    <source>
        <dbReference type="ARBA" id="ARBA00000971"/>
    </source>
</evidence>
<evidence type="ECO:0000256" key="3">
    <source>
        <dbReference type="ARBA" id="ARBA00013194"/>
    </source>
</evidence>
<reference evidence="8 9" key="1">
    <citation type="journal article" date="2019" name="Antonie Van Leeuwenhoek">
        <title>Description of 'Ca. Methylobacter oryzae' KRF1, a novel species from the environmentally important Methylobacter clade 2.</title>
        <authorList>
            <person name="Khatri K."/>
            <person name="Mohite J.A."/>
            <person name="Pandit P.S."/>
            <person name="Bahulikar R."/>
            <person name="Rahalkar M.C."/>
        </authorList>
    </citation>
    <scope>NUCLEOTIDE SEQUENCE [LARGE SCALE GENOMIC DNA]</scope>
    <source>
        <strain evidence="8 9">KRF1</strain>
    </source>
</reference>
<keyword evidence="4 5" id="KW-0697">Rotamase</keyword>
<dbReference type="SUPFAM" id="SSF109998">
    <property type="entry name" value="Triger factor/SurA peptide-binding domain-like"/>
    <property type="match status" value="1"/>
</dbReference>
<comment type="caution">
    <text evidence="8">The sequence shown here is derived from an EMBL/GenBank/DDBJ whole genome shotgun (WGS) entry which is preliminary data.</text>
</comment>
<evidence type="ECO:0000256" key="4">
    <source>
        <dbReference type="ARBA" id="ARBA00023110"/>
    </source>
</evidence>
<gene>
    <name evidence="8" type="ORF">EKO24_020090</name>
</gene>
<evidence type="ECO:0000256" key="2">
    <source>
        <dbReference type="ARBA" id="ARBA00007656"/>
    </source>
</evidence>
<dbReference type="InterPro" id="IPR000297">
    <property type="entry name" value="PPIase_PpiC"/>
</dbReference>
<comment type="similarity">
    <text evidence="2">Belongs to the PpiC/parvulin rotamase family.</text>
</comment>
<evidence type="ECO:0000256" key="5">
    <source>
        <dbReference type="PROSITE-ProRule" id="PRU00278"/>
    </source>
</evidence>
<name>A0ABY3C525_9GAMM</name>
<dbReference type="SUPFAM" id="SSF54534">
    <property type="entry name" value="FKBP-like"/>
    <property type="match status" value="1"/>
</dbReference>